<feature type="domain" description="UAS" evidence="1">
    <location>
        <begin position="387"/>
        <end position="524"/>
    </location>
</feature>
<sequence>MDQMERFLPNLSHLKYLTLHIKGSVDLADGYRWQNLSKNFNIFSFKFKVNIENIEQMLNTFRTSFWLEEKCWYVAYDLLYLFSVPQYGPKHVFNDYNPQYFTVPNQTFLYRNTTEVIIRRFAFSNIHIFDHVEALHFLYNNSQNRPLTILNTQQRQDFEPNWLNCIQLLPFDLRKMPRRYKLSFTVDLTQNFIDQFRGKRYENIRSLEIFTSTKITRFIIEDILHIFPHVECLQISKINSISDMIRLIDGFKYLSNASFTIKSKFTENERNWFQNPELSIRRVRRLSNTNFTCRFYREFRHASSCTVHVWINRQTSQSFWIAHWPPRCGRRYHELMRLVSRHSDVTCSQDDDDAQISDDDTRDYDHTFFDLSPIPTLYQNEAAAIDSFRTCFTKRYNSCPQFFAGSLQAACETAFTSSAIENSLPVLVYIHHDKNMFSDMICSKIFCSEIIIEYLLENYIVWPWDITVESNRNRLIEVWEEMFPTHGSCSFSMEQCPMFIGIMRRSARNKHWSKSSEYEFTSLIKDNVLIGADVKTAREILLHELMDFKEKHDENEQTLVS</sequence>
<proteinExistence type="predicted"/>
<dbReference type="InterPro" id="IPR050730">
    <property type="entry name" value="UBX_domain-protein"/>
</dbReference>
<dbReference type="AlphaFoldDB" id="A0A814PF16"/>
<dbReference type="GO" id="GO:0036503">
    <property type="term" value="P:ERAD pathway"/>
    <property type="evidence" value="ECO:0007669"/>
    <property type="project" value="TreeGrafter"/>
</dbReference>
<dbReference type="Gene3D" id="3.40.30.10">
    <property type="entry name" value="Glutaredoxin"/>
    <property type="match status" value="1"/>
</dbReference>
<dbReference type="GO" id="GO:0005783">
    <property type="term" value="C:endoplasmic reticulum"/>
    <property type="evidence" value="ECO:0007669"/>
    <property type="project" value="TreeGrafter"/>
</dbReference>
<protein>
    <recommendedName>
        <fullName evidence="1">UAS domain-containing protein</fullName>
    </recommendedName>
</protein>
<comment type="caution">
    <text evidence="3">The sequence shown here is derived from an EMBL/GenBank/DDBJ whole genome shotgun (WGS) entry which is preliminary data.</text>
</comment>
<evidence type="ECO:0000313" key="4">
    <source>
        <dbReference type="Proteomes" id="UP000663832"/>
    </source>
</evidence>
<dbReference type="EMBL" id="CAJNOM010000128">
    <property type="protein sequence ID" value="CAF1103829.1"/>
    <property type="molecule type" value="Genomic_DNA"/>
</dbReference>
<gene>
    <name evidence="2" type="ORF">BJG266_LOCUS18043</name>
    <name evidence="3" type="ORF">QVE165_LOCUS20451</name>
</gene>
<dbReference type="PANTHER" id="PTHR23322">
    <property type="entry name" value="FAS-ASSOCIATED PROTEIN"/>
    <property type="match status" value="1"/>
</dbReference>
<accession>A0A814PF16</accession>
<reference evidence="3" key="1">
    <citation type="submission" date="2021-02" db="EMBL/GenBank/DDBJ databases">
        <authorList>
            <person name="Nowell W R."/>
        </authorList>
    </citation>
    <scope>NUCLEOTIDE SEQUENCE</scope>
</reference>
<dbReference type="InterPro" id="IPR006577">
    <property type="entry name" value="UAS"/>
</dbReference>
<dbReference type="Proteomes" id="UP000663832">
    <property type="component" value="Unassembled WGS sequence"/>
</dbReference>
<dbReference type="GO" id="GO:0005634">
    <property type="term" value="C:nucleus"/>
    <property type="evidence" value="ECO:0007669"/>
    <property type="project" value="TreeGrafter"/>
</dbReference>
<evidence type="ECO:0000313" key="3">
    <source>
        <dbReference type="EMBL" id="CAF1103829.1"/>
    </source>
</evidence>
<dbReference type="Pfam" id="PF21021">
    <property type="entry name" value="FAF1"/>
    <property type="match status" value="1"/>
</dbReference>
<evidence type="ECO:0000259" key="1">
    <source>
        <dbReference type="SMART" id="SM00594"/>
    </source>
</evidence>
<dbReference type="OrthoDB" id="10385916at2759"/>
<name>A0A814PF16_9BILA</name>
<dbReference type="PANTHER" id="PTHR23322:SF96">
    <property type="entry name" value="FAS-ASSOCIATED FACTOR 1"/>
    <property type="match status" value="1"/>
</dbReference>
<dbReference type="GO" id="GO:0043130">
    <property type="term" value="F:ubiquitin binding"/>
    <property type="evidence" value="ECO:0007669"/>
    <property type="project" value="TreeGrafter"/>
</dbReference>
<dbReference type="Proteomes" id="UP000663877">
    <property type="component" value="Unassembled WGS sequence"/>
</dbReference>
<dbReference type="InterPro" id="IPR049483">
    <property type="entry name" value="FAF1_2-like_UAS"/>
</dbReference>
<evidence type="ECO:0000313" key="2">
    <source>
        <dbReference type="EMBL" id="CAF1040550.1"/>
    </source>
</evidence>
<keyword evidence="4" id="KW-1185">Reference proteome</keyword>
<dbReference type="SMART" id="SM00594">
    <property type="entry name" value="UAS"/>
    <property type="match status" value="1"/>
</dbReference>
<organism evidence="3 4">
    <name type="scientific">Adineta steineri</name>
    <dbReference type="NCBI Taxonomy" id="433720"/>
    <lineage>
        <taxon>Eukaryota</taxon>
        <taxon>Metazoa</taxon>
        <taxon>Spiralia</taxon>
        <taxon>Gnathifera</taxon>
        <taxon>Rotifera</taxon>
        <taxon>Eurotatoria</taxon>
        <taxon>Bdelloidea</taxon>
        <taxon>Adinetida</taxon>
        <taxon>Adinetidae</taxon>
        <taxon>Adineta</taxon>
    </lineage>
</organism>
<dbReference type="EMBL" id="CAJNOI010000090">
    <property type="protein sequence ID" value="CAF1040550.1"/>
    <property type="molecule type" value="Genomic_DNA"/>
</dbReference>